<proteinExistence type="predicted"/>
<gene>
    <name evidence="1" type="ORF">MML48_4g00016585</name>
</gene>
<evidence type="ECO:0000313" key="2">
    <source>
        <dbReference type="Proteomes" id="UP001056778"/>
    </source>
</evidence>
<keyword evidence="2" id="KW-1185">Reference proteome</keyword>
<name>A0ACB9TAZ6_HOLOL</name>
<dbReference type="EMBL" id="CM043018">
    <property type="protein sequence ID" value="KAI4463949.1"/>
    <property type="molecule type" value="Genomic_DNA"/>
</dbReference>
<dbReference type="Proteomes" id="UP001056778">
    <property type="component" value="Chromosome 4"/>
</dbReference>
<evidence type="ECO:0000313" key="1">
    <source>
        <dbReference type="EMBL" id="KAI4463949.1"/>
    </source>
</evidence>
<comment type="caution">
    <text evidence="1">The sequence shown here is derived from an EMBL/GenBank/DDBJ whole genome shotgun (WGS) entry which is preliminary data.</text>
</comment>
<reference evidence="1" key="1">
    <citation type="submission" date="2022-04" db="EMBL/GenBank/DDBJ databases">
        <title>Chromosome-scale genome assembly of Holotrichia oblita Faldermann.</title>
        <authorList>
            <person name="Rongchong L."/>
        </authorList>
    </citation>
    <scope>NUCLEOTIDE SEQUENCE</scope>
    <source>
        <strain evidence="1">81SQS9</strain>
    </source>
</reference>
<accession>A0ACB9TAZ6</accession>
<sequence>MDVILSCFFENFEETERNSLHARYKRRAMVEYFNTLIEGCRLGNTQLAKLVVFVRKIMTGEKNSGKPLTPCEISVVVGKECDPQVIVREAIIGILRYHEDARSKNGGVCLMGKYHDVLYVAIRLCYDWQLKDSQTIASLLDEIYSCENTFERILIGALFGTRAPHYIAGWKSDFENQEDNVRAMVYYLDHAMTANLEYKYGPDRELTRYIDIPIESCGKLTSLKIAIQLGLPDKLHILLRFGALVTSRNDEDPIVVWLLDKLTEYTGCYPYNFVSCLQLLCRVLPNISPKINHVDHQLQRQIMLEKYNDLINHGIMPLNRCGVVPAELKHLSRCVIRKVLWENYDLPNAIRKLPIPERLHKYLDLLED</sequence>
<organism evidence="1 2">
    <name type="scientific">Holotrichia oblita</name>
    <name type="common">Chafer beetle</name>
    <dbReference type="NCBI Taxonomy" id="644536"/>
    <lineage>
        <taxon>Eukaryota</taxon>
        <taxon>Metazoa</taxon>
        <taxon>Ecdysozoa</taxon>
        <taxon>Arthropoda</taxon>
        <taxon>Hexapoda</taxon>
        <taxon>Insecta</taxon>
        <taxon>Pterygota</taxon>
        <taxon>Neoptera</taxon>
        <taxon>Endopterygota</taxon>
        <taxon>Coleoptera</taxon>
        <taxon>Polyphaga</taxon>
        <taxon>Scarabaeiformia</taxon>
        <taxon>Scarabaeidae</taxon>
        <taxon>Melolonthinae</taxon>
        <taxon>Holotrichia</taxon>
    </lineage>
</organism>
<protein>
    <submittedName>
        <fullName evidence="1">Ankyrin repeat and socs box protein 17</fullName>
    </submittedName>
</protein>